<protein>
    <recommendedName>
        <fullName evidence="2 5">Methionyl-tRNA formyltransferase</fullName>
        <ecNumber evidence="2 5">2.1.2.9</ecNumber>
    </recommendedName>
</protein>
<proteinExistence type="inferred from homology"/>
<dbReference type="OrthoDB" id="9802815at2"/>
<evidence type="ECO:0000256" key="1">
    <source>
        <dbReference type="ARBA" id="ARBA00010699"/>
    </source>
</evidence>
<dbReference type="GO" id="GO:0005829">
    <property type="term" value="C:cytosol"/>
    <property type="evidence" value="ECO:0007669"/>
    <property type="project" value="TreeGrafter"/>
</dbReference>
<dbReference type="PROSITE" id="PS00373">
    <property type="entry name" value="GART"/>
    <property type="match status" value="1"/>
</dbReference>
<dbReference type="EMBL" id="CP036339">
    <property type="protein sequence ID" value="QDT75951.1"/>
    <property type="molecule type" value="Genomic_DNA"/>
</dbReference>
<evidence type="ECO:0000256" key="5">
    <source>
        <dbReference type="HAMAP-Rule" id="MF_00182"/>
    </source>
</evidence>
<dbReference type="PANTHER" id="PTHR11138:SF5">
    <property type="entry name" value="METHIONYL-TRNA FORMYLTRANSFERASE, MITOCHONDRIAL"/>
    <property type="match status" value="1"/>
</dbReference>
<evidence type="ECO:0000259" key="7">
    <source>
        <dbReference type="Pfam" id="PF02911"/>
    </source>
</evidence>
<dbReference type="HAMAP" id="MF_00182">
    <property type="entry name" value="Formyl_trans"/>
    <property type="match status" value="1"/>
</dbReference>
<evidence type="ECO:0000256" key="4">
    <source>
        <dbReference type="ARBA" id="ARBA00022917"/>
    </source>
</evidence>
<accession>A0A517U5P2</accession>
<evidence type="ECO:0000313" key="9">
    <source>
        <dbReference type="Proteomes" id="UP000317909"/>
    </source>
</evidence>
<evidence type="ECO:0000256" key="2">
    <source>
        <dbReference type="ARBA" id="ARBA00012261"/>
    </source>
</evidence>
<dbReference type="NCBIfam" id="TIGR00460">
    <property type="entry name" value="fmt"/>
    <property type="match status" value="1"/>
</dbReference>
<dbReference type="InterPro" id="IPR005794">
    <property type="entry name" value="Fmt"/>
</dbReference>
<dbReference type="Proteomes" id="UP000317909">
    <property type="component" value="Chromosome"/>
</dbReference>
<dbReference type="EC" id="2.1.2.9" evidence="2 5"/>
<name>A0A517U5P2_9BACT</name>
<dbReference type="KEGG" id="llh:I41_51960"/>
<dbReference type="InterPro" id="IPR001555">
    <property type="entry name" value="GART_AS"/>
</dbReference>
<feature type="domain" description="Formyl transferase N-terminal" evidence="6">
    <location>
        <begin position="1"/>
        <end position="171"/>
    </location>
</feature>
<evidence type="ECO:0000256" key="3">
    <source>
        <dbReference type="ARBA" id="ARBA00022679"/>
    </source>
</evidence>
<dbReference type="Gene3D" id="3.40.50.12230">
    <property type="match status" value="1"/>
</dbReference>
<dbReference type="InterPro" id="IPR044135">
    <property type="entry name" value="Met-tRNA-FMT_C"/>
</dbReference>
<keyword evidence="9" id="KW-1185">Reference proteome</keyword>
<dbReference type="RefSeq" id="WP_145435715.1">
    <property type="nucleotide sequence ID" value="NZ_CP036339.1"/>
</dbReference>
<keyword evidence="3 5" id="KW-0808">Transferase</keyword>
<dbReference type="Pfam" id="PF00551">
    <property type="entry name" value="Formyl_trans_N"/>
    <property type="match status" value="1"/>
</dbReference>
<dbReference type="InterPro" id="IPR041711">
    <property type="entry name" value="Met-tRNA-FMT_N"/>
</dbReference>
<dbReference type="InterPro" id="IPR005793">
    <property type="entry name" value="Formyl_trans_C"/>
</dbReference>
<feature type="domain" description="Formyl transferase C-terminal" evidence="7">
    <location>
        <begin position="199"/>
        <end position="302"/>
    </location>
</feature>
<dbReference type="InterPro" id="IPR036477">
    <property type="entry name" value="Formyl_transf_N_sf"/>
</dbReference>
<dbReference type="PANTHER" id="PTHR11138">
    <property type="entry name" value="METHIONYL-TRNA FORMYLTRANSFERASE"/>
    <property type="match status" value="1"/>
</dbReference>
<dbReference type="CDD" id="cd08646">
    <property type="entry name" value="FMT_core_Met-tRNA-FMT_N"/>
    <property type="match status" value="1"/>
</dbReference>
<dbReference type="GO" id="GO:0004479">
    <property type="term" value="F:methionyl-tRNA formyltransferase activity"/>
    <property type="evidence" value="ECO:0007669"/>
    <property type="project" value="UniProtKB-UniRule"/>
</dbReference>
<evidence type="ECO:0000259" key="6">
    <source>
        <dbReference type="Pfam" id="PF00551"/>
    </source>
</evidence>
<gene>
    <name evidence="5 8" type="primary">fmt</name>
    <name evidence="8" type="ORF">I41_51960</name>
</gene>
<keyword evidence="4 5" id="KW-0648">Protein biosynthesis</keyword>
<sequence>MRLVMLGTGPFAVPTLRRLVGSPHEVLRVITRPPRGRRAEAPPMQTAAEELGIPLWQPETVNSEESRSRLRADAPDLLVVCDYGEILKPETLAITPHGGINLHGSLLPKYRGAAPVQWAVLNGDAETGNTVIQMTAGLDAGPCLGVDVIAIDPDESAGELEARLAARGGDLVLGVIDALAGGTTAAVKQDRGQASKAPRLEKEHGAINWSRPAQAIKNQVRALDPWPRAYTAWQRGAGEPLRLILHRTAVIDPSPNPEVQPGTVLDANQRLLVATGSGALEILTLQPAGKRVMAAPEFLRGYQLAPGQRLS</sequence>
<feature type="binding site" evidence="5">
    <location>
        <begin position="105"/>
        <end position="108"/>
    </location>
    <ligand>
        <name>(6S)-5,6,7,8-tetrahydrofolate</name>
        <dbReference type="ChEBI" id="CHEBI:57453"/>
    </ligand>
</feature>
<dbReference type="SUPFAM" id="SSF50486">
    <property type="entry name" value="FMT C-terminal domain-like"/>
    <property type="match status" value="1"/>
</dbReference>
<comment type="catalytic activity">
    <reaction evidence="5">
        <text>L-methionyl-tRNA(fMet) + (6R)-10-formyltetrahydrofolate = N-formyl-L-methionyl-tRNA(fMet) + (6S)-5,6,7,8-tetrahydrofolate + H(+)</text>
        <dbReference type="Rhea" id="RHEA:24380"/>
        <dbReference type="Rhea" id="RHEA-COMP:9952"/>
        <dbReference type="Rhea" id="RHEA-COMP:9953"/>
        <dbReference type="ChEBI" id="CHEBI:15378"/>
        <dbReference type="ChEBI" id="CHEBI:57453"/>
        <dbReference type="ChEBI" id="CHEBI:78530"/>
        <dbReference type="ChEBI" id="CHEBI:78844"/>
        <dbReference type="ChEBI" id="CHEBI:195366"/>
        <dbReference type="EC" id="2.1.2.9"/>
    </reaction>
</comment>
<dbReference type="AlphaFoldDB" id="A0A517U5P2"/>
<reference evidence="8 9" key="1">
    <citation type="submission" date="2019-02" db="EMBL/GenBank/DDBJ databases">
        <title>Deep-cultivation of Planctomycetes and their phenomic and genomic characterization uncovers novel biology.</title>
        <authorList>
            <person name="Wiegand S."/>
            <person name="Jogler M."/>
            <person name="Boedeker C."/>
            <person name="Pinto D."/>
            <person name="Vollmers J."/>
            <person name="Rivas-Marin E."/>
            <person name="Kohn T."/>
            <person name="Peeters S.H."/>
            <person name="Heuer A."/>
            <person name="Rast P."/>
            <person name="Oberbeckmann S."/>
            <person name="Bunk B."/>
            <person name="Jeske O."/>
            <person name="Meyerdierks A."/>
            <person name="Storesund J.E."/>
            <person name="Kallscheuer N."/>
            <person name="Luecker S."/>
            <person name="Lage O.M."/>
            <person name="Pohl T."/>
            <person name="Merkel B.J."/>
            <person name="Hornburger P."/>
            <person name="Mueller R.-W."/>
            <person name="Bruemmer F."/>
            <person name="Labrenz M."/>
            <person name="Spormann A.M."/>
            <person name="Op den Camp H."/>
            <person name="Overmann J."/>
            <person name="Amann R."/>
            <person name="Jetten M.S.M."/>
            <person name="Mascher T."/>
            <person name="Medema M.H."/>
            <person name="Devos D.P."/>
            <person name="Kaster A.-K."/>
            <person name="Ovreas L."/>
            <person name="Rohde M."/>
            <person name="Galperin M.Y."/>
            <person name="Jogler C."/>
        </authorList>
    </citation>
    <scope>NUCLEOTIDE SEQUENCE [LARGE SCALE GENOMIC DNA]</scope>
    <source>
        <strain evidence="8 9">I41</strain>
    </source>
</reference>
<dbReference type="CDD" id="cd08704">
    <property type="entry name" value="Met_tRNA_FMT_C"/>
    <property type="match status" value="1"/>
</dbReference>
<dbReference type="SUPFAM" id="SSF53328">
    <property type="entry name" value="Formyltransferase"/>
    <property type="match status" value="1"/>
</dbReference>
<comment type="similarity">
    <text evidence="1 5">Belongs to the Fmt family.</text>
</comment>
<evidence type="ECO:0000313" key="8">
    <source>
        <dbReference type="EMBL" id="QDT75951.1"/>
    </source>
</evidence>
<comment type="function">
    <text evidence="5">Attaches a formyl group to the free amino group of methionyl-tRNA(fMet). The formyl group appears to play a dual role in the initiator identity of N-formylmethionyl-tRNA by promoting its recognition by IF2 and preventing the misappropriation of this tRNA by the elongation apparatus.</text>
</comment>
<dbReference type="Pfam" id="PF02911">
    <property type="entry name" value="Formyl_trans_C"/>
    <property type="match status" value="1"/>
</dbReference>
<dbReference type="InterPro" id="IPR011034">
    <property type="entry name" value="Formyl_transferase-like_C_sf"/>
</dbReference>
<organism evidence="8 9">
    <name type="scientific">Lacipirellula limnantheis</name>
    <dbReference type="NCBI Taxonomy" id="2528024"/>
    <lineage>
        <taxon>Bacteria</taxon>
        <taxon>Pseudomonadati</taxon>
        <taxon>Planctomycetota</taxon>
        <taxon>Planctomycetia</taxon>
        <taxon>Pirellulales</taxon>
        <taxon>Lacipirellulaceae</taxon>
        <taxon>Lacipirellula</taxon>
    </lineage>
</organism>
<dbReference type="InterPro" id="IPR002376">
    <property type="entry name" value="Formyl_transf_N"/>
</dbReference>